<evidence type="ECO:0000256" key="7">
    <source>
        <dbReference type="ARBA" id="ARBA00022801"/>
    </source>
</evidence>
<dbReference type="PANTHER" id="PTHR30195">
    <property type="entry name" value="TYPE I SITE-SPECIFIC DEOXYRIBONUCLEASE PROTEIN SUBUNIT M AND R"/>
    <property type="match status" value="1"/>
</dbReference>
<dbReference type="InterPro" id="IPR004473">
    <property type="entry name" value="Restrct_endonuc_typeI_HsdR"/>
</dbReference>
<keyword evidence="12" id="KW-1185">Reference proteome</keyword>
<dbReference type="Gene3D" id="3.90.1570.50">
    <property type="match status" value="1"/>
</dbReference>
<evidence type="ECO:0000256" key="10">
    <source>
        <dbReference type="RuleBase" id="RU364115"/>
    </source>
</evidence>
<keyword evidence="5 10" id="KW-0680">Restriction system</keyword>
<organism evidence="11 12">
    <name type="scientific">Mucilaginibacter gotjawali</name>
    <dbReference type="NCBI Taxonomy" id="1550579"/>
    <lineage>
        <taxon>Bacteria</taxon>
        <taxon>Pseudomonadati</taxon>
        <taxon>Bacteroidota</taxon>
        <taxon>Sphingobacteriia</taxon>
        <taxon>Sphingobacteriales</taxon>
        <taxon>Sphingobacteriaceae</taxon>
        <taxon>Mucilaginibacter</taxon>
    </lineage>
</organism>
<comment type="subunit">
    <text evidence="10">The type I restriction/modification system is composed of three polypeptides R, M and S.</text>
</comment>
<keyword evidence="3" id="KW-0540">Nuclease</keyword>
<reference evidence="11 12" key="1">
    <citation type="submission" date="2015-12" db="EMBL/GenBank/DDBJ databases">
        <title>Genome sequence of Mucilaginibacter gotjawali.</title>
        <authorList>
            <person name="Lee J.S."/>
            <person name="Lee K.C."/>
            <person name="Kim K.K."/>
            <person name="Lee B.W."/>
        </authorList>
    </citation>
    <scope>NUCLEOTIDE SEQUENCE [LARGE SCALE GENOMIC DNA]</scope>
    <source>
        <strain evidence="11 12">SA3-7</strain>
    </source>
</reference>
<dbReference type="Pfam" id="PF04313">
    <property type="entry name" value="HSDR_N"/>
    <property type="match status" value="1"/>
</dbReference>
<gene>
    <name evidence="11" type="primary">hsdR</name>
    <name evidence="11" type="ORF">MgSA37_04295</name>
</gene>
<dbReference type="EC" id="3.1.21.3" evidence="10"/>
<dbReference type="REBASE" id="138611">
    <property type="entry name" value="MgoSA37ORF4292P"/>
</dbReference>
<evidence type="ECO:0000313" key="12">
    <source>
        <dbReference type="Proteomes" id="UP000218263"/>
    </source>
</evidence>
<comment type="function">
    <text evidence="10">Subunit R is required for both nuclease and ATPase activities, but not for modification.</text>
</comment>
<dbReference type="InterPro" id="IPR040980">
    <property type="entry name" value="SWI2_SNF2"/>
</dbReference>
<comment type="catalytic activity">
    <reaction evidence="1 10">
        <text>Endonucleolytic cleavage of DNA to give random double-stranded fragments with terminal 5'-phosphates, ATP is simultaneously hydrolyzed.</text>
        <dbReference type="EC" id="3.1.21.3"/>
    </reaction>
</comment>
<keyword evidence="7 10" id="KW-0378">Hydrolase</keyword>
<dbReference type="GO" id="GO:0009035">
    <property type="term" value="F:type I site-specific deoxyribonuclease activity"/>
    <property type="evidence" value="ECO:0007669"/>
    <property type="project" value="UniProtKB-EC"/>
</dbReference>
<dbReference type="CDD" id="cd18800">
    <property type="entry name" value="SF2_C_EcoR124I-like"/>
    <property type="match status" value="1"/>
</dbReference>
<dbReference type="InterPro" id="IPR021810">
    <property type="entry name" value="T1RH-like_C"/>
</dbReference>
<evidence type="ECO:0000256" key="6">
    <source>
        <dbReference type="ARBA" id="ARBA00022759"/>
    </source>
</evidence>
<name>A0A110B6H7_9SPHI</name>
<evidence type="ECO:0000313" key="11">
    <source>
        <dbReference type="EMBL" id="BAU56098.1"/>
    </source>
</evidence>
<dbReference type="InterPro" id="IPR014001">
    <property type="entry name" value="Helicase_ATP-bd"/>
</dbReference>
<keyword evidence="4 10" id="KW-0547">Nucleotide-binding</keyword>
<evidence type="ECO:0000256" key="1">
    <source>
        <dbReference type="ARBA" id="ARBA00000851"/>
    </source>
</evidence>
<accession>A0A110B6H7</accession>
<dbReference type="Pfam" id="PF11867">
    <property type="entry name" value="T1RH-like_C"/>
    <property type="match status" value="1"/>
</dbReference>
<dbReference type="NCBIfam" id="TIGR00348">
    <property type="entry name" value="hsdR"/>
    <property type="match status" value="1"/>
</dbReference>
<keyword evidence="6" id="KW-0255">Endonuclease</keyword>
<dbReference type="InterPro" id="IPR055180">
    <property type="entry name" value="HsdR_RecA-like_helicase_dom_2"/>
</dbReference>
<dbReference type="Gene3D" id="3.40.50.300">
    <property type="entry name" value="P-loop containing nucleotide triphosphate hydrolases"/>
    <property type="match status" value="2"/>
</dbReference>
<dbReference type="RefSeq" id="WP_197706030.1">
    <property type="nucleotide sequence ID" value="NZ_AP017313.1"/>
</dbReference>
<sequence length="1090" mass="125616">MARTFIANFISEDQIEQAILGIFTGRLGYRHLNCLLADLTGRSMETEVVIEPLLRKKLIHLNPAAPEAAIDFAVDQLTKTRLDQTDFQANKELYFLMRDGVTTTIKNTRDRDEPVTIKVIDLVDESQNDYLVVSQLWLQGSYIRRRPDLIVFVNGLPLIFIELKNSTIALRNAYDDNLTNYRKDIPLLFHYNALCILSNGLETKVGSFNSGYNHFLNWLRVENEDEVPDKERIKDFAVSLDYAILGLCEKARLLDYFENFLLYYNDVKKIAAKNHQFLGVNNAARNFGARLKHDKENTDTGNKGKLGVFWHTQGSGKSYSMIFFARKVFRKFTGNYTFLIVTDRDDLDGQIYKNFVGAGAVSKTEKCRPQNSEELRELLQTNRRYIFTLIHKFRFPKGKAYPVLSTRNDIIVIVDEAHRTQYKDLAENMRTGLPNAQYMAFTGTPLLGSKKLTNDWFGENVSEYNFKQSIEDGATVPLFYHKRVPEVLLQNDDLDDDLAEIVSDENLSDADQQRLENEFGQEMAILKSDDRLETIAKDIVFHFPRRGYLGKGMVITFDKFTAVKMYDKVKRLWDEEKRAIQSQINSSITQKEKEALRKTLEWMRKADMAVIISEEAGEEEKFEKNGLDIRIHRKRMLTADDNGKDLEDKFKEPTDPLQLVFVCSMWLTGFDAETVSTLYIDKPMKDHTLMQTIARANRVTDFEINGKPKKNGLIVDYYNVFKNLREAFASYGGGKIGGGERPDEDAPVKEKDQLYVLLQDAIDQCDQYCKNIDINLKTITESEIIFGKLGMFDQFADIILANDDQKKQFIVYDNTIDALYQACLPEILGRRKDFPLVAVISYLRQIIDGKNQRNDLDSAKRRISQLLDESIVASDEFKNSKDTISEPSYNIKAWRQIDLSKLDVDKLKEEFKEAPYKHIEIADLRAFISNKLEQMMSKNITRTSFAQKLQQIIDRYNSGGSITEDYFNDLVDFVGQLKAEELRAAREGLSEKELEIFDLLKKENLTKEEDQKVKLAAKSLLHRLYEEKPTVLLQDWHKDLQSQLKVKLVIQDILDKNLPETYDKNVYDTKCNIVFNHLFVQAANGGRAVA</sequence>
<evidence type="ECO:0000256" key="5">
    <source>
        <dbReference type="ARBA" id="ARBA00022747"/>
    </source>
</evidence>
<evidence type="ECO:0000256" key="8">
    <source>
        <dbReference type="ARBA" id="ARBA00022840"/>
    </source>
</evidence>
<dbReference type="EMBL" id="AP017313">
    <property type="protein sequence ID" value="BAU56098.1"/>
    <property type="molecule type" value="Genomic_DNA"/>
</dbReference>
<dbReference type="Pfam" id="PF22679">
    <property type="entry name" value="T1R_D3-like"/>
    <property type="match status" value="1"/>
</dbReference>
<evidence type="ECO:0000256" key="3">
    <source>
        <dbReference type="ARBA" id="ARBA00022722"/>
    </source>
</evidence>
<evidence type="ECO:0000256" key="9">
    <source>
        <dbReference type="ARBA" id="ARBA00023125"/>
    </source>
</evidence>
<evidence type="ECO:0000256" key="2">
    <source>
        <dbReference type="ARBA" id="ARBA00008598"/>
    </source>
</evidence>
<dbReference type="SMART" id="SM00487">
    <property type="entry name" value="DEXDc"/>
    <property type="match status" value="1"/>
</dbReference>
<dbReference type="InterPro" id="IPR051268">
    <property type="entry name" value="Type-I_R_enzyme_R_subunit"/>
</dbReference>
<evidence type="ECO:0000256" key="4">
    <source>
        <dbReference type="ARBA" id="ARBA00022741"/>
    </source>
</evidence>
<keyword evidence="9 10" id="KW-0238">DNA-binding</keyword>
<dbReference type="GO" id="GO:0009307">
    <property type="term" value="P:DNA restriction-modification system"/>
    <property type="evidence" value="ECO:0007669"/>
    <property type="project" value="UniProtKB-KW"/>
</dbReference>
<dbReference type="CDD" id="cd22332">
    <property type="entry name" value="HsdR_N"/>
    <property type="match status" value="1"/>
</dbReference>
<dbReference type="KEGG" id="mgot:MgSA37_04295"/>
<dbReference type="PROSITE" id="PS51192">
    <property type="entry name" value="HELICASE_ATP_BIND_1"/>
    <property type="match status" value="1"/>
</dbReference>
<keyword evidence="8 10" id="KW-0067">ATP-binding</keyword>
<dbReference type="Pfam" id="PF18766">
    <property type="entry name" value="SWI2_SNF2"/>
    <property type="match status" value="1"/>
</dbReference>
<protein>
    <recommendedName>
        <fullName evidence="10">Type I restriction enzyme endonuclease subunit</fullName>
        <shortName evidence="10">R protein</shortName>
        <ecNumber evidence="10">3.1.21.3</ecNumber>
    </recommendedName>
</protein>
<dbReference type="GO" id="GO:0005524">
    <property type="term" value="F:ATP binding"/>
    <property type="evidence" value="ECO:0007669"/>
    <property type="project" value="UniProtKB-KW"/>
</dbReference>
<comment type="similarity">
    <text evidence="2 10">Belongs to the HsdR family.</text>
</comment>
<dbReference type="InterPro" id="IPR007409">
    <property type="entry name" value="Restrct_endonuc_type1_HsdR_N"/>
</dbReference>
<dbReference type="InterPro" id="IPR027417">
    <property type="entry name" value="P-loop_NTPase"/>
</dbReference>
<proteinExistence type="inferred from homology"/>
<dbReference type="AlphaFoldDB" id="A0A110B6H7"/>
<dbReference type="PANTHER" id="PTHR30195:SF15">
    <property type="entry name" value="TYPE I RESTRICTION ENZYME HINDI ENDONUCLEASE SUBUNIT"/>
    <property type="match status" value="1"/>
</dbReference>
<dbReference type="SUPFAM" id="SSF52540">
    <property type="entry name" value="P-loop containing nucleoside triphosphate hydrolases"/>
    <property type="match status" value="1"/>
</dbReference>
<dbReference type="GO" id="GO:0003677">
    <property type="term" value="F:DNA binding"/>
    <property type="evidence" value="ECO:0007669"/>
    <property type="project" value="UniProtKB-KW"/>
</dbReference>
<dbReference type="Proteomes" id="UP000218263">
    <property type="component" value="Chromosome"/>
</dbReference>